<keyword evidence="2" id="KW-0479">Metal-binding</keyword>
<dbReference type="AlphaFoldDB" id="A0A1J5T8P3"/>
<organism evidence="5">
    <name type="scientific">mine drainage metagenome</name>
    <dbReference type="NCBI Taxonomy" id="410659"/>
    <lineage>
        <taxon>unclassified sequences</taxon>
        <taxon>metagenomes</taxon>
        <taxon>ecological metagenomes</taxon>
    </lineage>
</organism>
<dbReference type="PANTHER" id="PTHR40394:SF2">
    <property type="entry name" value="QUINOL:CYTOCHROME C OXIDOREDUCTASE MEMBRANE PROTEIN"/>
    <property type="match status" value="1"/>
</dbReference>
<dbReference type="GO" id="GO:0046872">
    <property type="term" value="F:metal ion binding"/>
    <property type="evidence" value="ECO:0007669"/>
    <property type="project" value="UniProtKB-KW"/>
</dbReference>
<gene>
    <name evidence="5" type="ORF">GALL_92880</name>
</gene>
<dbReference type="PANTHER" id="PTHR40394">
    <property type="entry name" value="LIPOPROTEIN-RELATED"/>
    <property type="match status" value="1"/>
</dbReference>
<protein>
    <recommendedName>
        <fullName evidence="4">Cytochrome c domain-containing protein</fullName>
    </recommendedName>
</protein>
<dbReference type="GO" id="GO:0009055">
    <property type="term" value="F:electron transfer activity"/>
    <property type="evidence" value="ECO:0007669"/>
    <property type="project" value="InterPro"/>
</dbReference>
<proteinExistence type="predicted"/>
<accession>A0A1J5T8P3</accession>
<dbReference type="Gene3D" id="1.10.760.10">
    <property type="entry name" value="Cytochrome c-like domain"/>
    <property type="match status" value="1"/>
</dbReference>
<evidence type="ECO:0000313" key="5">
    <source>
        <dbReference type="EMBL" id="OIR08494.1"/>
    </source>
</evidence>
<dbReference type="InterPro" id="IPR009056">
    <property type="entry name" value="Cyt_c-like_dom"/>
</dbReference>
<feature type="domain" description="Cytochrome c" evidence="4">
    <location>
        <begin position="80"/>
        <end position="165"/>
    </location>
</feature>
<dbReference type="EMBL" id="MLJW01000031">
    <property type="protein sequence ID" value="OIR08494.1"/>
    <property type="molecule type" value="Genomic_DNA"/>
</dbReference>
<reference evidence="5" key="1">
    <citation type="submission" date="2016-10" db="EMBL/GenBank/DDBJ databases">
        <title>Sequence of Gallionella enrichment culture.</title>
        <authorList>
            <person name="Poehlein A."/>
            <person name="Muehling M."/>
            <person name="Daniel R."/>
        </authorList>
    </citation>
    <scope>NUCLEOTIDE SEQUENCE</scope>
</reference>
<evidence type="ECO:0000259" key="4">
    <source>
        <dbReference type="PROSITE" id="PS51007"/>
    </source>
</evidence>
<name>A0A1J5T8P3_9ZZZZ</name>
<evidence type="ECO:0000256" key="1">
    <source>
        <dbReference type="ARBA" id="ARBA00022617"/>
    </source>
</evidence>
<evidence type="ECO:0000256" key="3">
    <source>
        <dbReference type="ARBA" id="ARBA00023004"/>
    </source>
</evidence>
<comment type="caution">
    <text evidence="5">The sequence shown here is derived from an EMBL/GenBank/DDBJ whole genome shotgun (WGS) entry which is preliminary data.</text>
</comment>
<sequence>MKKITLTIALLVAPAVAQAWPWSKDMSEQISIKPQESVDPAHPGMATYPERSVPVPGTTSFVKDMDAADKQKNPVVANQKSIEFGGRLFGIYCTPCHGYAGKGDGLVGQKLVLQPYNLTADHAKEVSDGYIWGMMTFGGAVMPSYANDLSPTERWNVVNYVRKVLQQGGTVQANVNGR</sequence>
<dbReference type="PROSITE" id="PS51007">
    <property type="entry name" value="CYTC"/>
    <property type="match status" value="1"/>
</dbReference>
<keyword evidence="3" id="KW-0408">Iron</keyword>
<keyword evidence="1" id="KW-0349">Heme</keyword>
<evidence type="ECO:0000256" key="2">
    <source>
        <dbReference type="ARBA" id="ARBA00022723"/>
    </source>
</evidence>
<dbReference type="SUPFAM" id="SSF46626">
    <property type="entry name" value="Cytochrome c"/>
    <property type="match status" value="1"/>
</dbReference>
<dbReference type="GO" id="GO:0020037">
    <property type="term" value="F:heme binding"/>
    <property type="evidence" value="ECO:0007669"/>
    <property type="project" value="InterPro"/>
</dbReference>
<dbReference type="InterPro" id="IPR036909">
    <property type="entry name" value="Cyt_c-like_dom_sf"/>
</dbReference>
<dbReference type="Pfam" id="PF13442">
    <property type="entry name" value="Cytochrome_CBB3"/>
    <property type="match status" value="1"/>
</dbReference>